<dbReference type="InterPro" id="IPR011335">
    <property type="entry name" value="Restrct_endonuc-II-like"/>
</dbReference>
<dbReference type="NCBIfam" id="TIGR02785">
    <property type="entry name" value="addA_Gpos"/>
    <property type="match status" value="1"/>
</dbReference>
<keyword evidence="1 13" id="KW-0540">Nuclease</keyword>
<evidence type="ECO:0000256" key="8">
    <source>
        <dbReference type="ARBA" id="ARBA00023125"/>
    </source>
</evidence>
<comment type="catalytic activity">
    <reaction evidence="12 13">
        <text>ATP + H2O = ADP + phosphate + H(+)</text>
        <dbReference type="Rhea" id="RHEA:13065"/>
        <dbReference type="ChEBI" id="CHEBI:15377"/>
        <dbReference type="ChEBI" id="CHEBI:15378"/>
        <dbReference type="ChEBI" id="CHEBI:30616"/>
        <dbReference type="ChEBI" id="CHEBI:43474"/>
        <dbReference type="ChEBI" id="CHEBI:456216"/>
        <dbReference type="EC" id="5.6.2.4"/>
    </reaction>
</comment>
<dbReference type="HAMAP" id="MF_01451">
    <property type="entry name" value="AddA"/>
    <property type="match status" value="1"/>
</dbReference>
<dbReference type="FunFam" id="3.40.50.300:FF:001196">
    <property type="entry name" value="ATP-dependent helicase/nuclease subunit A"/>
    <property type="match status" value="1"/>
</dbReference>
<dbReference type="SUPFAM" id="SSF52540">
    <property type="entry name" value="P-loop containing nucleoside triphosphate hydrolases"/>
    <property type="match status" value="1"/>
</dbReference>
<dbReference type="GO" id="GO:0005524">
    <property type="term" value="F:ATP binding"/>
    <property type="evidence" value="ECO:0007669"/>
    <property type="project" value="UniProtKB-UniRule"/>
</dbReference>
<evidence type="ECO:0000256" key="14">
    <source>
        <dbReference type="PROSITE-ProRule" id="PRU00560"/>
    </source>
</evidence>
<evidence type="ECO:0000256" key="10">
    <source>
        <dbReference type="ARBA" id="ARBA00023235"/>
    </source>
</evidence>
<dbReference type="GO" id="GO:0008408">
    <property type="term" value="F:3'-5' exonuclease activity"/>
    <property type="evidence" value="ECO:0007669"/>
    <property type="project" value="UniProtKB-UniRule"/>
</dbReference>
<dbReference type="Proteomes" id="UP000030153">
    <property type="component" value="Unassembled WGS sequence"/>
</dbReference>
<dbReference type="OrthoDB" id="9810135at2"/>
<keyword evidence="5 13" id="KW-0347">Helicase</keyword>
<feature type="domain" description="UvrD-like helicase C-terminal" evidence="16">
    <location>
        <begin position="511"/>
        <end position="806"/>
    </location>
</feature>
<dbReference type="SUPFAM" id="SSF52980">
    <property type="entry name" value="Restriction endonuclease-like"/>
    <property type="match status" value="1"/>
</dbReference>
<keyword evidence="8 13" id="KW-0238">DNA-binding</keyword>
<evidence type="ECO:0000256" key="7">
    <source>
        <dbReference type="ARBA" id="ARBA00022840"/>
    </source>
</evidence>
<dbReference type="EC" id="3.1.-.-" evidence="13"/>
<keyword evidence="7 13" id="KW-0067">ATP-binding</keyword>
<evidence type="ECO:0000256" key="3">
    <source>
        <dbReference type="ARBA" id="ARBA00022763"/>
    </source>
</evidence>
<dbReference type="GO" id="GO:0003690">
    <property type="term" value="F:double-stranded DNA binding"/>
    <property type="evidence" value="ECO:0007669"/>
    <property type="project" value="UniProtKB-UniRule"/>
</dbReference>
<dbReference type="InterPro" id="IPR027417">
    <property type="entry name" value="P-loop_NTPase"/>
</dbReference>
<dbReference type="eggNOG" id="COG1074">
    <property type="taxonomic scope" value="Bacteria"/>
</dbReference>
<gene>
    <name evidence="13" type="primary">addA</name>
    <name evidence="17" type="ORF">N780_03650</name>
</gene>
<dbReference type="InterPro" id="IPR011604">
    <property type="entry name" value="PDDEXK-like_dom_sf"/>
</dbReference>
<dbReference type="Pfam" id="PF13361">
    <property type="entry name" value="UvrD_C"/>
    <property type="match status" value="1"/>
</dbReference>
<keyword evidence="4 13" id="KW-0378">Hydrolase</keyword>
<evidence type="ECO:0000256" key="11">
    <source>
        <dbReference type="ARBA" id="ARBA00034617"/>
    </source>
</evidence>
<dbReference type="InterPro" id="IPR038726">
    <property type="entry name" value="PDDEXK_AddAB-type"/>
</dbReference>
<feature type="domain" description="UvrD-like helicase ATP-binding" evidence="15">
    <location>
        <begin position="2"/>
        <end position="477"/>
    </location>
</feature>
<dbReference type="PROSITE" id="PS51198">
    <property type="entry name" value="UVRD_HELICASE_ATP_BIND"/>
    <property type="match status" value="1"/>
</dbReference>
<accession>A0A0A2US70</accession>
<feature type="binding site" evidence="14">
    <location>
        <begin position="23"/>
        <end position="30"/>
    </location>
    <ligand>
        <name>ATP</name>
        <dbReference type="ChEBI" id="CHEBI:30616"/>
    </ligand>
</feature>
<evidence type="ECO:0000256" key="13">
    <source>
        <dbReference type="HAMAP-Rule" id="MF_01451"/>
    </source>
</evidence>
<comment type="cofactor">
    <cofactor evidence="13">
        <name>Mg(2+)</name>
        <dbReference type="ChEBI" id="CHEBI:18420"/>
    </cofactor>
</comment>
<comment type="similarity">
    <text evidence="13">Belongs to the helicase family. AddA subfamily.</text>
</comment>
<keyword evidence="2 13" id="KW-0547">Nucleotide-binding</keyword>
<reference evidence="17 18" key="1">
    <citation type="submission" date="2013-08" db="EMBL/GenBank/DDBJ databases">
        <title>Genome of Pontibacillus chungwhensis.</title>
        <authorList>
            <person name="Wang Q."/>
            <person name="Wang G."/>
        </authorList>
    </citation>
    <scope>NUCLEOTIDE SEQUENCE [LARGE SCALE GENOMIC DNA]</scope>
    <source>
        <strain evidence="17 18">BH030062</strain>
    </source>
</reference>
<dbReference type="GO" id="GO:0033202">
    <property type="term" value="C:DNA helicase complex"/>
    <property type="evidence" value="ECO:0007669"/>
    <property type="project" value="TreeGrafter"/>
</dbReference>
<keyword evidence="9 13" id="KW-0234">DNA repair</keyword>
<dbReference type="Gene3D" id="3.90.320.10">
    <property type="match status" value="1"/>
</dbReference>
<dbReference type="PANTHER" id="PTHR11070:SF48">
    <property type="entry name" value="ATP-DEPENDENT HELICASE_NUCLEASE SUBUNIT A"/>
    <property type="match status" value="1"/>
</dbReference>
<comment type="catalytic activity">
    <reaction evidence="11 13">
        <text>Couples ATP hydrolysis with the unwinding of duplex DNA by translocating in the 3'-5' direction.</text>
        <dbReference type="EC" id="5.6.2.4"/>
    </reaction>
</comment>
<evidence type="ECO:0000256" key="5">
    <source>
        <dbReference type="ARBA" id="ARBA00022806"/>
    </source>
</evidence>
<name>A0A0A2US70_9BACI</name>
<dbReference type="GO" id="GO:0000724">
    <property type="term" value="P:double-strand break repair via homologous recombination"/>
    <property type="evidence" value="ECO:0007669"/>
    <property type="project" value="UniProtKB-UniRule"/>
</dbReference>
<dbReference type="STRING" id="1385513.N780_03650"/>
<comment type="subunit">
    <text evidence="13">Heterodimer of AddA and AddB/RexB.</text>
</comment>
<proteinExistence type="inferred from homology"/>
<evidence type="ECO:0000256" key="4">
    <source>
        <dbReference type="ARBA" id="ARBA00022801"/>
    </source>
</evidence>
<dbReference type="GO" id="GO:0043138">
    <property type="term" value="F:3'-5' DNA helicase activity"/>
    <property type="evidence" value="ECO:0007669"/>
    <property type="project" value="UniProtKB-UniRule"/>
</dbReference>
<dbReference type="InterPro" id="IPR014017">
    <property type="entry name" value="DNA_helicase_UvrD-like_C"/>
</dbReference>
<sequence>MPSWTPEQEQAIYTSGKDVLVSAAAGSGKTAVLVERIIQKLLNQDNPTDIDTLLVVTFTNAAAQEMRNRVGEALEKALEENPSSMHLKKQLSLLQRASISTLHSFCLDVVRRYAYQLDLDPQFRIADEVEGDLIRQEILEDLFEEWYGKDGEERDAFFEVVNRFSGDRSDQEVESLMLSVYTFAMQNPWPETWMEKVSAMYHVSEDTPEGDIEWLNILKREVKSQLHAMLADSEQALNLTREPDGPYHYAEAIDDDREKMQNALGLVDISWHDLQQFMETSGGFKALSRKKVECSDELKDQVKALRDRYKKRFTSLKEDWFARSLAAHLGDMQTLAPVVDQLMLLVKEFHERFQKKKKEQALVDFADLEHYCLQVLMDDESTPGDIQPSEVAKGYQSQFTELLVDEYQDTNLVQETILRMVTDGEHAGNLFMVGDVKQSIYRFRHAEPTLFLQKYKEFAAQDHPSERIDLARNFRSRKEVLHGTNYIFRQLLDEEVGEMTYDKDAELIYSNTIYDELTSADADAELMIIDRQAPEDPSELEAGEEGFQDLEKAQIEARAYAQKIKQWLGHGDEEALQVVDKATGMKRSIQFRDIVILMRSMTWAPTIVEELKQQGIPVYAELSSGYFEAIEIKIMISLLKVIDNPRQDIPLASVLRSPIVGLNEDELTNVRLAKRKASYYEALKAYKRVGDDASLIEKVEHFLMRLETWRVRARQGSLSELIWQVYRETGYYDFVGGIPGGRQRQANLRALYDRSRSYEATSFRGLFRFLRFIERIEERGEDLGAAKALGEQEDVVRIMTIHKSKGLEFPAVLLGGMDKQFNQQDLMSKYLLHKDHGFGSKFIDPEKRIMYPTLAYHALKKEKQRELLAEEMRVLYVALTRAKEKLVMIGNVASLEKKLDKWREWVEHPHWVLPAHYRLESKSYLDWVAPALIRHEQNEELRGAGSIMRVPEVIVNDESTWRISLLHSSAYANPNRVEEKQSEALEEAIREWKQVDETRGEEEEVNRRLSFIYPHQNAIHHRAKQSVTELKRQREVPDEYSADSLIREFKAPIVQRPRFMQENRSLTAAEAGSAMHTVMQLLPFTRKLTAAEIEEYVELYVEKEHLTREEADAINVEAIEAFFESEMGEMIMNSTEVHREVPFTLTLPAHEVYADWTEETDEKVFVQGVIDCIIPGDNGWIILDYKTDKIQEGQGEESLKERYRTQLSLYAEALSRIWQRPIIAQYLYFFDASMLTRVDER</sequence>
<evidence type="ECO:0000256" key="9">
    <source>
        <dbReference type="ARBA" id="ARBA00023204"/>
    </source>
</evidence>
<dbReference type="CDD" id="cd17932">
    <property type="entry name" value="DEXQc_UvrD"/>
    <property type="match status" value="1"/>
</dbReference>
<organism evidence="17 18">
    <name type="scientific">Pontibacillus chungwhensis BH030062</name>
    <dbReference type="NCBI Taxonomy" id="1385513"/>
    <lineage>
        <taxon>Bacteria</taxon>
        <taxon>Bacillati</taxon>
        <taxon>Bacillota</taxon>
        <taxon>Bacilli</taxon>
        <taxon>Bacillales</taxon>
        <taxon>Bacillaceae</taxon>
        <taxon>Pontibacillus</taxon>
    </lineage>
</organism>
<evidence type="ECO:0000259" key="15">
    <source>
        <dbReference type="PROSITE" id="PS51198"/>
    </source>
</evidence>
<evidence type="ECO:0000313" key="18">
    <source>
        <dbReference type="Proteomes" id="UP000030153"/>
    </source>
</evidence>
<dbReference type="PROSITE" id="PS51217">
    <property type="entry name" value="UVRD_HELICASE_CTER"/>
    <property type="match status" value="1"/>
</dbReference>
<dbReference type="EC" id="5.6.2.4" evidence="13"/>
<dbReference type="PANTHER" id="PTHR11070">
    <property type="entry name" value="UVRD / RECB / PCRA DNA HELICASE FAMILY MEMBER"/>
    <property type="match status" value="1"/>
</dbReference>
<dbReference type="Pfam" id="PF00580">
    <property type="entry name" value="UvrD-helicase"/>
    <property type="match status" value="1"/>
</dbReference>
<dbReference type="Gene3D" id="3.40.50.300">
    <property type="entry name" value="P-loop containing nucleotide triphosphate hydrolases"/>
    <property type="match status" value="4"/>
</dbReference>
<keyword evidence="18" id="KW-1185">Reference proteome</keyword>
<keyword evidence="10 13" id="KW-0413">Isomerase</keyword>
<keyword evidence="6 13" id="KW-0269">Exonuclease</keyword>
<dbReference type="InterPro" id="IPR014016">
    <property type="entry name" value="UvrD-like_ATP-bd"/>
</dbReference>
<evidence type="ECO:0000256" key="6">
    <source>
        <dbReference type="ARBA" id="ARBA00022839"/>
    </source>
</evidence>
<dbReference type="InterPro" id="IPR000212">
    <property type="entry name" value="DNA_helicase_UvrD/REP"/>
</dbReference>
<dbReference type="GO" id="GO:0016887">
    <property type="term" value="F:ATP hydrolysis activity"/>
    <property type="evidence" value="ECO:0007669"/>
    <property type="project" value="RHEA"/>
</dbReference>
<protein>
    <recommendedName>
        <fullName evidence="13">ATP-dependent helicase/nuclease subunit A</fullName>
        <ecNumber evidence="13">3.1.-.-</ecNumber>
        <ecNumber evidence="13">5.6.2.4</ecNumber>
    </recommendedName>
    <alternativeName>
        <fullName evidence="13">ATP-dependent helicase/nuclease AddA</fullName>
    </alternativeName>
    <alternativeName>
        <fullName evidence="13">DNA 3'-5' helicase AddA</fullName>
    </alternativeName>
</protein>
<dbReference type="InterPro" id="IPR014152">
    <property type="entry name" value="AddA"/>
</dbReference>
<dbReference type="GO" id="GO:0005829">
    <property type="term" value="C:cytosol"/>
    <property type="evidence" value="ECO:0007669"/>
    <property type="project" value="TreeGrafter"/>
</dbReference>
<dbReference type="EMBL" id="AVBG01000010">
    <property type="protein sequence ID" value="KGP90774.1"/>
    <property type="molecule type" value="Genomic_DNA"/>
</dbReference>
<dbReference type="RefSeq" id="WP_036785044.1">
    <property type="nucleotide sequence ID" value="NZ_AVBG01000010.1"/>
</dbReference>
<evidence type="ECO:0000256" key="1">
    <source>
        <dbReference type="ARBA" id="ARBA00022722"/>
    </source>
</evidence>
<evidence type="ECO:0000313" key="17">
    <source>
        <dbReference type="EMBL" id="KGP90774.1"/>
    </source>
</evidence>
<comment type="function">
    <text evidence="13">The heterodimer acts as both an ATP-dependent DNA helicase and an ATP-dependent, dual-direction single-stranded exonuclease. Recognizes the chi site generating a DNA molecule suitable for the initiation of homologous recombination. The AddA nuclease domain is required for chi fragment generation; this subunit has the helicase and 3' -&gt; 5' nuclease activities.</text>
</comment>
<comment type="caution">
    <text evidence="17">The sequence shown here is derived from an EMBL/GenBank/DDBJ whole genome shotgun (WGS) entry which is preliminary data.</text>
</comment>
<evidence type="ECO:0000259" key="16">
    <source>
        <dbReference type="PROSITE" id="PS51217"/>
    </source>
</evidence>
<dbReference type="AlphaFoldDB" id="A0A0A2US70"/>
<keyword evidence="3 13" id="KW-0227">DNA damage</keyword>
<dbReference type="FunFam" id="3.40.50.300:FF:001236">
    <property type="entry name" value="ATP-dependent helicase/nuclease subunit A"/>
    <property type="match status" value="1"/>
</dbReference>
<evidence type="ECO:0000256" key="2">
    <source>
        <dbReference type="ARBA" id="ARBA00022741"/>
    </source>
</evidence>
<dbReference type="Pfam" id="PF12705">
    <property type="entry name" value="PDDEXK_1"/>
    <property type="match status" value="1"/>
</dbReference>
<evidence type="ECO:0000256" key="12">
    <source>
        <dbReference type="ARBA" id="ARBA00048988"/>
    </source>
</evidence>